<dbReference type="AlphaFoldDB" id="A0A8T0EQM8"/>
<evidence type="ECO:0000256" key="1">
    <source>
        <dbReference type="SAM" id="MobiDB-lite"/>
    </source>
</evidence>
<reference evidence="2" key="1">
    <citation type="journal article" date="2020" name="bioRxiv">
        <title>Chromosome-level reference genome of the European wasp spider Argiope bruennichi: a resource for studies on range expansion and evolutionary adaptation.</title>
        <authorList>
            <person name="Sheffer M.M."/>
            <person name="Hoppe A."/>
            <person name="Krehenwinkel H."/>
            <person name="Uhl G."/>
            <person name="Kuss A.W."/>
            <person name="Jensen L."/>
            <person name="Jensen C."/>
            <person name="Gillespie R.G."/>
            <person name="Hoff K.J."/>
            <person name="Prost S."/>
        </authorList>
    </citation>
    <scope>NUCLEOTIDE SEQUENCE</scope>
</reference>
<dbReference type="EMBL" id="JABXBU010002072">
    <property type="protein sequence ID" value="KAF8777584.1"/>
    <property type="molecule type" value="Genomic_DNA"/>
</dbReference>
<dbReference type="Proteomes" id="UP000807504">
    <property type="component" value="Unassembled WGS sequence"/>
</dbReference>
<gene>
    <name evidence="2" type="ORF">HNY73_014428</name>
</gene>
<organism evidence="2 3">
    <name type="scientific">Argiope bruennichi</name>
    <name type="common">Wasp spider</name>
    <name type="synonym">Aranea bruennichi</name>
    <dbReference type="NCBI Taxonomy" id="94029"/>
    <lineage>
        <taxon>Eukaryota</taxon>
        <taxon>Metazoa</taxon>
        <taxon>Ecdysozoa</taxon>
        <taxon>Arthropoda</taxon>
        <taxon>Chelicerata</taxon>
        <taxon>Arachnida</taxon>
        <taxon>Araneae</taxon>
        <taxon>Araneomorphae</taxon>
        <taxon>Entelegynae</taxon>
        <taxon>Araneoidea</taxon>
        <taxon>Araneidae</taxon>
        <taxon>Argiope</taxon>
    </lineage>
</organism>
<sequence length="93" mass="10379">MTLKKMERTGSSGSFSGELFPPLKLVANGESGNGGREKKIIPTLSGWRTREVAVEIVNRPAKRICNDEARCRLLDIFALLVRNRVSFNLHLPN</sequence>
<reference evidence="2" key="2">
    <citation type="submission" date="2020-06" db="EMBL/GenBank/DDBJ databases">
        <authorList>
            <person name="Sheffer M."/>
        </authorList>
    </citation>
    <scope>NUCLEOTIDE SEQUENCE</scope>
</reference>
<keyword evidence="3" id="KW-1185">Reference proteome</keyword>
<evidence type="ECO:0000313" key="2">
    <source>
        <dbReference type="EMBL" id="KAF8777584.1"/>
    </source>
</evidence>
<evidence type="ECO:0000313" key="3">
    <source>
        <dbReference type="Proteomes" id="UP000807504"/>
    </source>
</evidence>
<name>A0A8T0EQM8_ARGBR</name>
<protein>
    <submittedName>
        <fullName evidence="2">Uncharacterized protein</fullName>
    </submittedName>
</protein>
<accession>A0A8T0EQM8</accession>
<proteinExistence type="predicted"/>
<feature type="region of interest" description="Disordered" evidence="1">
    <location>
        <begin position="1"/>
        <end position="21"/>
    </location>
</feature>
<comment type="caution">
    <text evidence="2">The sequence shown here is derived from an EMBL/GenBank/DDBJ whole genome shotgun (WGS) entry which is preliminary data.</text>
</comment>